<keyword evidence="5" id="KW-1185">Reference proteome</keyword>
<reference evidence="2 5" key="3">
    <citation type="journal article" date="2017" name="Nat. Microbiol.">
        <title>Natural product diversity associated with the nematode symbionts Photorhabdus and Xenorhabdus.</title>
        <authorList>
            <person name="Tobias N.J."/>
            <person name="Wolff H."/>
            <person name="Djahanschiri B."/>
            <person name="Grundmann F."/>
            <person name="Kronenwerth M."/>
            <person name="Shi Y.M."/>
            <person name="Simonyi S."/>
            <person name="Grun P."/>
            <person name="Shapiro-Ilan D."/>
            <person name="Pidot S.J."/>
            <person name="Stinear T.P."/>
            <person name="Ebersberger I."/>
            <person name="Bode H.B."/>
        </authorList>
    </citation>
    <scope>NUCLEOTIDE SEQUENCE [LARGE SCALE GENOMIC DNA]</scope>
    <source>
        <strain evidence="2 5">DSM 16336</strain>
    </source>
</reference>
<reference evidence="4" key="2">
    <citation type="submission" date="2016-12" db="EMBL/GenBank/DDBJ databases">
        <authorList>
            <person name="Gaudriault S."/>
        </authorList>
    </citation>
    <scope>NUCLEOTIDE SEQUENCE [LARGE SCALE GENOMIC DNA]</scope>
    <source>
        <strain evidence="4">HGB1681 (deposited as PTA-6826 in the American Type Culture Collection)</strain>
    </source>
</reference>
<evidence type="ECO:0000313" key="5">
    <source>
        <dbReference type="Proteomes" id="UP000224871"/>
    </source>
</evidence>
<gene>
    <name evidence="2" type="ORF">Xinn_01172</name>
    <name evidence="3" type="ORF">XIS1_900049</name>
</gene>
<evidence type="ECO:0000313" key="3">
    <source>
        <dbReference type="EMBL" id="SIP75014.1"/>
    </source>
</evidence>
<organism evidence="3 4">
    <name type="scientific">Xenorhabdus innexi</name>
    <dbReference type="NCBI Taxonomy" id="290109"/>
    <lineage>
        <taxon>Bacteria</taxon>
        <taxon>Pseudomonadati</taxon>
        <taxon>Pseudomonadota</taxon>
        <taxon>Gammaproteobacteria</taxon>
        <taxon>Enterobacterales</taxon>
        <taxon>Morganellaceae</taxon>
        <taxon>Xenorhabdus</taxon>
    </lineage>
</organism>
<reference evidence="3" key="1">
    <citation type="submission" date="2016-12" db="EMBL/GenBank/DDBJ databases">
        <authorList>
            <person name="Song W.-J."/>
            <person name="Kurnit D.M."/>
        </authorList>
    </citation>
    <scope>NUCLEOTIDE SEQUENCE [LARGE SCALE GENOMIC DNA]</scope>
    <source>
        <strain evidence="3">HGB1681</strain>
    </source>
</reference>
<dbReference type="Pfam" id="PF25670">
    <property type="entry name" value="Phage_tail_C_2"/>
    <property type="match status" value="1"/>
</dbReference>
<feature type="domain" description="Phage tail protein C-terminal" evidence="1">
    <location>
        <begin position="309"/>
        <end position="450"/>
    </location>
</feature>
<name>A0A1N6N1V6_9GAMM</name>
<dbReference type="AlphaFoldDB" id="A0A1N6N1V6"/>
<dbReference type="Proteomes" id="UP000196435">
    <property type="component" value="Unassembled WGS sequence"/>
</dbReference>
<dbReference type="Proteomes" id="UP000224871">
    <property type="component" value="Unassembled WGS sequence"/>
</dbReference>
<sequence length="472" mass="51417">MIYTQGTISTVSGSAMVRGTGTQFKDNLNGVAPGQVILIQSGSSNLLHMIQAVNSDTELVLADKATVTLNNVTYQIQTTVPNSISDGVRHLCAINSHIITFLQNMDKWMTQNGVVDLTLPNGQTVSLQSIKALQASMLDKNRNGADIPNKAAFTQNIGAVSASGGNYQGYFRFKQVETLPNERNAVMLVSTKGGQPENAQVAFTSYGWYENYVHTGIIRGGGADTMGYAIDINARRVLTIDPGTITLNSNSNWGGLKVYRPSGTHWRIESAPDDSNVLLNFIDRDVNSLNKSVQTLPKGSGTILSLGTNCWRDSNGFIKASSPILQIHPDGTFITNDESEGATVTKLNTGHYQVTGVLGYNSDKAWGVHGGISSPKNNNGLELIYIDDKVNKDGSITIETFHRQHSHLPERFQNKRIKALIDGEKVYYQDGEPCDIPEGCRLDVRVQMPENSVWNLKQKAAAERVGDGEPQE</sequence>
<accession>A0A1N6N1V6</accession>
<evidence type="ECO:0000259" key="1">
    <source>
        <dbReference type="Pfam" id="PF25670"/>
    </source>
</evidence>
<protein>
    <submittedName>
        <fullName evidence="2">NgrE</fullName>
    </submittedName>
</protein>
<proteinExistence type="predicted"/>
<dbReference type="EMBL" id="FTLG01000237">
    <property type="protein sequence ID" value="SIP75014.1"/>
    <property type="molecule type" value="Genomic_DNA"/>
</dbReference>
<evidence type="ECO:0000313" key="2">
    <source>
        <dbReference type="EMBL" id="PHM37205.1"/>
    </source>
</evidence>
<dbReference type="EMBL" id="NIBU01000009">
    <property type="protein sequence ID" value="PHM37205.1"/>
    <property type="molecule type" value="Genomic_DNA"/>
</dbReference>
<dbReference type="InterPro" id="IPR058008">
    <property type="entry name" value="Gp26_C"/>
</dbReference>
<evidence type="ECO:0000313" key="4">
    <source>
        <dbReference type="Proteomes" id="UP000196435"/>
    </source>
</evidence>
<dbReference type="RefSeq" id="WP_244590142.1">
    <property type="nucleotide sequence ID" value="NZ_CAWNQC010000292.1"/>
</dbReference>